<keyword evidence="3 9" id="KW-0540">Nuclease</keyword>
<keyword evidence="5 9" id="KW-0255">Endonuclease</keyword>
<dbReference type="GO" id="GO:0004521">
    <property type="term" value="F:RNA endonuclease activity"/>
    <property type="evidence" value="ECO:0007669"/>
    <property type="project" value="InterPro"/>
</dbReference>
<dbReference type="EC" id="3.1.-.-" evidence="9"/>
<sequence length="88" mass="10509">MYIIGIYDVNKKRVGKIKKLFDRYMFWTQNSVFEGKLTKVQLRELRNKLDGIIDPEEDQVIFYQLGNQKWLNKTILGKQVDDDPPNFI</sequence>
<evidence type="ECO:0000256" key="6">
    <source>
        <dbReference type="ARBA" id="ARBA00022801"/>
    </source>
</evidence>
<evidence type="ECO:0000313" key="11">
    <source>
        <dbReference type="Proteomes" id="UP000214588"/>
    </source>
</evidence>
<evidence type="ECO:0000256" key="9">
    <source>
        <dbReference type="HAMAP-Rule" id="MF_01471"/>
    </source>
</evidence>
<dbReference type="GO" id="GO:0051607">
    <property type="term" value="P:defense response to virus"/>
    <property type="evidence" value="ECO:0007669"/>
    <property type="project" value="UniProtKB-UniRule"/>
</dbReference>
<keyword evidence="4 9" id="KW-0479">Metal-binding</keyword>
<dbReference type="GO" id="GO:0043571">
    <property type="term" value="P:maintenance of CRISPR repeat elements"/>
    <property type="evidence" value="ECO:0007669"/>
    <property type="project" value="UniProtKB-UniRule"/>
</dbReference>
<dbReference type="InterPro" id="IPR019199">
    <property type="entry name" value="Virulence_VapD/CRISPR_Cas2"/>
</dbReference>
<evidence type="ECO:0000256" key="2">
    <source>
        <dbReference type="ARBA" id="ARBA00009959"/>
    </source>
</evidence>
<dbReference type="GO" id="GO:0016787">
    <property type="term" value="F:hydrolase activity"/>
    <property type="evidence" value="ECO:0007669"/>
    <property type="project" value="UniProtKB-KW"/>
</dbReference>
<evidence type="ECO:0000256" key="1">
    <source>
        <dbReference type="ARBA" id="ARBA00001946"/>
    </source>
</evidence>
<dbReference type="OrthoDB" id="279819at2"/>
<dbReference type="SUPFAM" id="SSF143430">
    <property type="entry name" value="TTP0101/SSO1404-like"/>
    <property type="match status" value="1"/>
</dbReference>
<reference evidence="10 11" key="1">
    <citation type="submission" date="2017-06" db="EMBL/GenBank/DDBJ databases">
        <title>Draft Genome Sequence of Natranaerobius trueperi halophilic, alkalithermophilic bacteria from soda lakes.</title>
        <authorList>
            <person name="Zhao B."/>
        </authorList>
    </citation>
    <scope>NUCLEOTIDE SEQUENCE [LARGE SCALE GENOMIC DNA]</scope>
    <source>
        <strain evidence="10 11">DSM 18760</strain>
    </source>
</reference>
<proteinExistence type="inferred from homology"/>
<comment type="caution">
    <text evidence="10">The sequence shown here is derived from an EMBL/GenBank/DDBJ whole genome shotgun (WGS) entry which is preliminary data.</text>
</comment>
<dbReference type="GO" id="GO:0046872">
    <property type="term" value="F:metal ion binding"/>
    <property type="evidence" value="ECO:0007669"/>
    <property type="project" value="UniProtKB-UniRule"/>
</dbReference>
<accession>A0A226BZH6</accession>
<evidence type="ECO:0000256" key="8">
    <source>
        <dbReference type="ARBA" id="ARBA00023118"/>
    </source>
</evidence>
<evidence type="ECO:0000256" key="3">
    <source>
        <dbReference type="ARBA" id="ARBA00022722"/>
    </source>
</evidence>
<evidence type="ECO:0000313" key="10">
    <source>
        <dbReference type="EMBL" id="OWZ83734.1"/>
    </source>
</evidence>
<dbReference type="Gene3D" id="3.30.70.240">
    <property type="match status" value="1"/>
</dbReference>
<dbReference type="RefSeq" id="WP_089023627.1">
    <property type="nucleotide sequence ID" value="NZ_NIQC01000013.1"/>
</dbReference>
<dbReference type="PANTHER" id="PTHR34405">
    <property type="entry name" value="CRISPR-ASSOCIATED ENDORIBONUCLEASE CAS2"/>
    <property type="match status" value="1"/>
</dbReference>
<comment type="function">
    <text evidence="9">CRISPR (clustered regularly interspaced short palindromic repeat), is an adaptive immune system that provides protection against mobile genetic elements (viruses, transposable elements and conjugative plasmids). CRISPR clusters contain sequences complementary to antecedent mobile elements and target invading nucleic acids. CRISPR clusters are transcribed and processed into CRISPR RNA (crRNA). Functions as a ssRNA-specific endoribonuclease. Involved in the integration of spacer DNA into the CRISPR cassette.</text>
</comment>
<dbReference type="AlphaFoldDB" id="A0A226BZH6"/>
<keyword evidence="6 9" id="KW-0378">Hydrolase</keyword>
<feature type="binding site" evidence="9">
    <location>
        <position position="8"/>
    </location>
    <ligand>
        <name>Mg(2+)</name>
        <dbReference type="ChEBI" id="CHEBI:18420"/>
        <note>catalytic</note>
    </ligand>
</feature>
<name>A0A226BZH6_9FIRM</name>
<keyword evidence="8 9" id="KW-0051">Antiviral defense</keyword>
<comment type="cofactor">
    <cofactor evidence="1 9">
        <name>Mg(2+)</name>
        <dbReference type="ChEBI" id="CHEBI:18420"/>
    </cofactor>
</comment>
<dbReference type="Proteomes" id="UP000214588">
    <property type="component" value="Unassembled WGS sequence"/>
</dbReference>
<dbReference type="Pfam" id="PF09827">
    <property type="entry name" value="CRISPR_Cas2"/>
    <property type="match status" value="1"/>
</dbReference>
<evidence type="ECO:0000256" key="7">
    <source>
        <dbReference type="ARBA" id="ARBA00022842"/>
    </source>
</evidence>
<comment type="similarity">
    <text evidence="2 9">Belongs to the CRISPR-associated endoribonuclease Cas2 protein family.</text>
</comment>
<dbReference type="EMBL" id="NIQC01000013">
    <property type="protein sequence ID" value="OWZ83734.1"/>
    <property type="molecule type" value="Genomic_DNA"/>
</dbReference>
<dbReference type="NCBIfam" id="TIGR01573">
    <property type="entry name" value="cas2"/>
    <property type="match status" value="1"/>
</dbReference>
<evidence type="ECO:0000256" key="5">
    <source>
        <dbReference type="ARBA" id="ARBA00022759"/>
    </source>
</evidence>
<dbReference type="InterPro" id="IPR021127">
    <property type="entry name" value="CRISPR_associated_Cas2"/>
</dbReference>
<keyword evidence="7 9" id="KW-0460">Magnesium</keyword>
<dbReference type="HAMAP" id="MF_01471">
    <property type="entry name" value="Cas2"/>
    <property type="match status" value="1"/>
</dbReference>
<keyword evidence="11" id="KW-1185">Reference proteome</keyword>
<protein>
    <recommendedName>
        <fullName evidence="9">CRISPR-associated endoribonuclease Cas2</fullName>
        <ecNumber evidence="9">3.1.-.-</ecNumber>
    </recommendedName>
</protein>
<gene>
    <name evidence="9 10" type="primary">cas2</name>
    <name evidence="10" type="ORF">CDO51_07215</name>
</gene>
<comment type="subunit">
    <text evidence="9">Homodimer, forms a heterotetramer with a Cas1 homodimer.</text>
</comment>
<organism evidence="10 11">
    <name type="scientific">Natranaerobius trueperi</name>
    <dbReference type="NCBI Taxonomy" id="759412"/>
    <lineage>
        <taxon>Bacteria</taxon>
        <taxon>Bacillati</taxon>
        <taxon>Bacillota</taxon>
        <taxon>Clostridia</taxon>
        <taxon>Natranaerobiales</taxon>
        <taxon>Natranaerobiaceae</taxon>
        <taxon>Natranaerobius</taxon>
    </lineage>
</organism>
<dbReference type="CDD" id="cd09725">
    <property type="entry name" value="Cas2_I_II_III"/>
    <property type="match status" value="1"/>
</dbReference>
<evidence type="ECO:0000256" key="4">
    <source>
        <dbReference type="ARBA" id="ARBA00022723"/>
    </source>
</evidence>